<dbReference type="EMBL" id="LJGZ01000005">
    <property type="protein sequence ID" value="OEV21922.1"/>
    <property type="molecule type" value="Genomic_DNA"/>
</dbReference>
<comment type="caution">
    <text evidence="1">The sequence shown here is derived from an EMBL/GenBank/DDBJ whole genome shotgun (WGS) entry which is preliminary data.</text>
</comment>
<reference evidence="1 2" key="1">
    <citation type="journal article" date="2016" name="Front. Microbiol.">
        <title>Comparative Genomics Analysis of Streptomyces Species Reveals Their Adaptation to the Marine Environment and Their Diversity at the Genomic Level.</title>
        <authorList>
            <person name="Tian X."/>
            <person name="Zhang Z."/>
            <person name="Yang T."/>
            <person name="Chen M."/>
            <person name="Li J."/>
            <person name="Chen F."/>
            <person name="Yang J."/>
            <person name="Li W."/>
            <person name="Zhang B."/>
            <person name="Zhang Z."/>
            <person name="Wu J."/>
            <person name="Zhang C."/>
            <person name="Long L."/>
            <person name="Xiao J."/>
        </authorList>
    </citation>
    <scope>NUCLEOTIDE SEQUENCE [LARGE SCALE GENOMIC DNA]</scope>
    <source>
        <strain evidence="1 2">SCSIO M10372</strain>
    </source>
</reference>
<name>A0A1E7M0A3_9ACTN</name>
<protein>
    <submittedName>
        <fullName evidence="1">Uncharacterized protein</fullName>
    </submittedName>
</protein>
<gene>
    <name evidence="1" type="ORF">AN221_02930</name>
</gene>
<organism evidence="1 2">
    <name type="scientific">Streptomyces nanshensis</name>
    <dbReference type="NCBI Taxonomy" id="518642"/>
    <lineage>
        <taxon>Bacteria</taxon>
        <taxon>Bacillati</taxon>
        <taxon>Actinomycetota</taxon>
        <taxon>Actinomycetes</taxon>
        <taxon>Kitasatosporales</taxon>
        <taxon>Streptomycetaceae</taxon>
        <taxon>Streptomyces</taxon>
    </lineage>
</organism>
<proteinExistence type="predicted"/>
<dbReference type="Proteomes" id="UP000175971">
    <property type="component" value="Unassembled WGS sequence"/>
</dbReference>
<evidence type="ECO:0000313" key="2">
    <source>
        <dbReference type="Proteomes" id="UP000175971"/>
    </source>
</evidence>
<accession>A0A1E7M0A3</accession>
<evidence type="ECO:0000313" key="1">
    <source>
        <dbReference type="EMBL" id="OEV21922.1"/>
    </source>
</evidence>
<dbReference type="OrthoDB" id="4251048at2"/>
<dbReference type="InterPro" id="IPR045775">
    <property type="entry name" value="DUF6207"/>
</dbReference>
<sequence>MRRLRRRVRAGLVTHLARGDRLLPLDAGGLVADEETALQVMAGLERQWATSGTATLRRTPGIPGVQARVYADTRRSGTE</sequence>
<dbReference type="AlphaFoldDB" id="A0A1E7M0A3"/>
<dbReference type="Pfam" id="PF19711">
    <property type="entry name" value="DUF6207"/>
    <property type="match status" value="1"/>
</dbReference>
<keyword evidence="2" id="KW-1185">Reference proteome</keyword>